<keyword evidence="2" id="KW-1133">Transmembrane helix</keyword>
<accession>A0A378C572</accession>
<protein>
    <submittedName>
        <fullName evidence="3">Xyloside transporter</fullName>
    </submittedName>
</protein>
<gene>
    <name evidence="3" type="primary">uidB_3</name>
    <name evidence="3" type="ORF">NCTC5050_06998</name>
</gene>
<feature type="transmembrane region" description="Helical" evidence="2">
    <location>
        <begin position="282"/>
        <end position="304"/>
    </location>
</feature>
<keyword evidence="4" id="KW-1185">Reference proteome</keyword>
<dbReference type="Proteomes" id="UP000255382">
    <property type="component" value="Unassembled WGS sequence"/>
</dbReference>
<sequence length="323" mass="36347">MLANSTNLLVYTLFPMFVQMAAPKDRSLKDTGFFGLELNLGNYTDPSANYAWFGVYAIYMIIGAVALFICYKCTKERVVATAEQTANVKTTDLFHELRHNRPLVILGMFFMLAFTFMFFMNTVNGFFNQFVVGHSEWMGAVGLVASIPGIAFPVFWPKLKKIFGKKGFFHLFLAMFIVGELLTYVWSREGMHDALWLAYIATFIKQWGLTSATGFMWALVPEVIAYGELKSGKRNAAIINCHYGTLLQDRLHHRRRYPAVAAGGVWFNESGAVQSASAIDGIIMTAVWIPIALAAISMVIMQVYPISDKHVTDINRQLDEIRV</sequence>
<comment type="similarity">
    <text evidence="1">Belongs to the sodium:galactoside symporter (TC 2.A.2) family.</text>
</comment>
<reference evidence="3 4" key="1">
    <citation type="submission" date="2018-06" db="EMBL/GenBank/DDBJ databases">
        <authorList>
            <consortium name="Pathogen Informatics"/>
            <person name="Doyle S."/>
        </authorList>
    </citation>
    <scope>NUCLEOTIDE SEQUENCE [LARGE SCALE GENOMIC DNA]</scope>
    <source>
        <strain evidence="3 4">NCTC5050</strain>
    </source>
</reference>
<evidence type="ECO:0000256" key="1">
    <source>
        <dbReference type="ARBA" id="ARBA00009617"/>
    </source>
</evidence>
<feature type="transmembrane region" description="Helical" evidence="2">
    <location>
        <begin position="137"/>
        <end position="156"/>
    </location>
</feature>
<dbReference type="GO" id="GO:0005886">
    <property type="term" value="C:plasma membrane"/>
    <property type="evidence" value="ECO:0007669"/>
    <property type="project" value="TreeGrafter"/>
</dbReference>
<feature type="transmembrane region" description="Helical" evidence="2">
    <location>
        <begin position="168"/>
        <end position="187"/>
    </location>
</feature>
<organism evidence="3 4">
    <name type="scientific">Klebsiella pneumoniae subsp. ozaenae</name>
    <dbReference type="NCBI Taxonomy" id="574"/>
    <lineage>
        <taxon>Bacteria</taxon>
        <taxon>Pseudomonadati</taxon>
        <taxon>Pseudomonadota</taxon>
        <taxon>Gammaproteobacteria</taxon>
        <taxon>Enterobacterales</taxon>
        <taxon>Enterobacteriaceae</taxon>
        <taxon>Klebsiella/Raoultella group</taxon>
        <taxon>Klebsiella</taxon>
        <taxon>Klebsiella pneumoniae complex</taxon>
    </lineage>
</organism>
<evidence type="ECO:0000313" key="4">
    <source>
        <dbReference type="Proteomes" id="UP000255382"/>
    </source>
</evidence>
<dbReference type="PANTHER" id="PTHR11328">
    <property type="entry name" value="MAJOR FACILITATOR SUPERFAMILY DOMAIN-CONTAINING PROTEIN"/>
    <property type="match status" value="1"/>
</dbReference>
<dbReference type="SUPFAM" id="SSF103473">
    <property type="entry name" value="MFS general substrate transporter"/>
    <property type="match status" value="1"/>
</dbReference>
<dbReference type="EMBL" id="UGLZ01000005">
    <property type="protein sequence ID" value="STV62072.1"/>
    <property type="molecule type" value="Genomic_DNA"/>
</dbReference>
<dbReference type="InterPro" id="IPR039672">
    <property type="entry name" value="MFS_2"/>
</dbReference>
<feature type="transmembrane region" description="Helical" evidence="2">
    <location>
        <begin position="103"/>
        <end position="125"/>
    </location>
</feature>
<dbReference type="InterPro" id="IPR036259">
    <property type="entry name" value="MFS_trans_sf"/>
</dbReference>
<dbReference type="Gene3D" id="1.20.1250.20">
    <property type="entry name" value="MFS general substrate transporter like domains"/>
    <property type="match status" value="1"/>
</dbReference>
<dbReference type="GO" id="GO:0015293">
    <property type="term" value="F:symporter activity"/>
    <property type="evidence" value="ECO:0007669"/>
    <property type="project" value="InterPro"/>
</dbReference>
<evidence type="ECO:0000256" key="2">
    <source>
        <dbReference type="SAM" id="Phobius"/>
    </source>
</evidence>
<feature type="transmembrane region" description="Helical" evidence="2">
    <location>
        <begin position="47"/>
        <end position="71"/>
    </location>
</feature>
<dbReference type="PANTHER" id="PTHR11328:SF24">
    <property type="entry name" value="MAJOR FACILITATOR SUPERFAMILY (MFS) PROFILE DOMAIN-CONTAINING PROTEIN"/>
    <property type="match status" value="1"/>
</dbReference>
<keyword evidence="2" id="KW-0472">Membrane</keyword>
<keyword evidence="2" id="KW-0812">Transmembrane</keyword>
<evidence type="ECO:0000313" key="3">
    <source>
        <dbReference type="EMBL" id="STV62072.1"/>
    </source>
</evidence>
<dbReference type="GO" id="GO:0008643">
    <property type="term" value="P:carbohydrate transport"/>
    <property type="evidence" value="ECO:0007669"/>
    <property type="project" value="InterPro"/>
</dbReference>
<proteinExistence type="inferred from homology"/>
<name>A0A378C572_KLEPO</name>
<dbReference type="Pfam" id="PF13347">
    <property type="entry name" value="MFS_2"/>
    <property type="match status" value="1"/>
</dbReference>
<feature type="transmembrane region" description="Helical" evidence="2">
    <location>
        <begin position="207"/>
        <end position="226"/>
    </location>
</feature>
<dbReference type="AlphaFoldDB" id="A0A378C572"/>